<keyword evidence="6" id="KW-1185">Reference proteome</keyword>
<evidence type="ECO:0000313" key="5">
    <source>
        <dbReference type="EMBL" id="MFF3664037.1"/>
    </source>
</evidence>
<dbReference type="CDD" id="cd02440">
    <property type="entry name" value="AdoMet_MTases"/>
    <property type="match status" value="1"/>
</dbReference>
<dbReference type="GO" id="GO:0061542">
    <property type="term" value="F:3-demethylubiquinol 3-O-methyltransferase activity"/>
    <property type="evidence" value="ECO:0007669"/>
    <property type="project" value="UniProtKB-EC"/>
</dbReference>
<reference evidence="5 6" key="1">
    <citation type="submission" date="2024-10" db="EMBL/GenBank/DDBJ databases">
        <title>The Natural Products Discovery Center: Release of the First 8490 Sequenced Strains for Exploring Actinobacteria Biosynthetic Diversity.</title>
        <authorList>
            <person name="Kalkreuter E."/>
            <person name="Kautsar S.A."/>
            <person name="Yang D."/>
            <person name="Bader C.D."/>
            <person name="Teijaro C.N."/>
            <person name="Fluegel L."/>
            <person name="Davis C.M."/>
            <person name="Simpson J.R."/>
            <person name="Lauterbach L."/>
            <person name="Steele A.D."/>
            <person name="Gui C."/>
            <person name="Meng S."/>
            <person name="Li G."/>
            <person name="Viehrig K."/>
            <person name="Ye F."/>
            <person name="Su P."/>
            <person name="Kiefer A.F."/>
            <person name="Nichols A."/>
            <person name="Cepeda A.J."/>
            <person name="Yan W."/>
            <person name="Fan B."/>
            <person name="Jiang Y."/>
            <person name="Adhikari A."/>
            <person name="Zheng C.-J."/>
            <person name="Schuster L."/>
            <person name="Cowan T.M."/>
            <person name="Smanski M.J."/>
            <person name="Chevrette M.G."/>
            <person name="De Carvalho L.P.S."/>
            <person name="Shen B."/>
        </authorList>
    </citation>
    <scope>NUCLEOTIDE SEQUENCE [LARGE SCALE GENOMIC DNA]</scope>
    <source>
        <strain evidence="5 6">NPDC002173</strain>
    </source>
</reference>
<evidence type="ECO:0000256" key="1">
    <source>
        <dbReference type="ARBA" id="ARBA00022603"/>
    </source>
</evidence>
<dbReference type="SUPFAM" id="SSF53335">
    <property type="entry name" value="S-adenosyl-L-methionine-dependent methyltransferases"/>
    <property type="match status" value="1"/>
</dbReference>
<dbReference type="PANTHER" id="PTHR43464">
    <property type="entry name" value="METHYLTRANSFERASE"/>
    <property type="match status" value="1"/>
</dbReference>
<proteinExistence type="predicted"/>
<dbReference type="Gene3D" id="3.40.50.150">
    <property type="entry name" value="Vaccinia Virus protein VP39"/>
    <property type="match status" value="1"/>
</dbReference>
<protein>
    <submittedName>
        <fullName evidence="5">Class I SAM-dependent methyltransferase</fullName>
        <ecNumber evidence="5">2.1.1.222</ecNumber>
        <ecNumber evidence="5">2.1.1.64</ecNumber>
    </submittedName>
</protein>
<dbReference type="Proteomes" id="UP001602013">
    <property type="component" value="Unassembled WGS sequence"/>
</dbReference>
<sequence length="263" mass="28493">MSAAPRKFDPTAWQRWQEAPWGRLRYAVAEANLVRHLIELGPGPLRVLDLAGGDGGDAVRLAARSHHVTIVDRDPAMLEVAVRRAAAAGLPERISCVEADATALPSGIAAAEFDVVLCHNLLQYVADVGATLAAALEPLRPGGLFSILAVNRHSEPLTVAARQSDPGAAYQALDADRTRSHTFGATLTLYTAEEIARHLADLGCPAVSHYGIRGFCDYIPDDERKHAPGFYAELERLELAVTDRAPYKHIARLFQLIGTVPRR</sequence>
<keyword evidence="1 5" id="KW-0489">Methyltransferase</keyword>
<organism evidence="5 6">
    <name type="scientific">Microtetraspora malaysiensis</name>
    <dbReference type="NCBI Taxonomy" id="161358"/>
    <lineage>
        <taxon>Bacteria</taxon>
        <taxon>Bacillati</taxon>
        <taxon>Actinomycetota</taxon>
        <taxon>Actinomycetes</taxon>
        <taxon>Streptosporangiales</taxon>
        <taxon>Streptosporangiaceae</taxon>
        <taxon>Microtetraspora</taxon>
    </lineage>
</organism>
<dbReference type="Pfam" id="PF13649">
    <property type="entry name" value="Methyltransf_25"/>
    <property type="match status" value="1"/>
</dbReference>
<gene>
    <name evidence="5" type="ORF">ACFYXI_00485</name>
</gene>
<dbReference type="GO" id="GO:0102208">
    <property type="term" value="F:2-polyprenyl-6-hydroxyphenol methylase activity"/>
    <property type="evidence" value="ECO:0007669"/>
    <property type="project" value="UniProtKB-EC"/>
</dbReference>
<dbReference type="InterPro" id="IPR029063">
    <property type="entry name" value="SAM-dependent_MTases_sf"/>
</dbReference>
<dbReference type="EMBL" id="JBIASD010000001">
    <property type="protein sequence ID" value="MFF3664037.1"/>
    <property type="molecule type" value="Genomic_DNA"/>
</dbReference>
<accession>A0ABW6SIL6</accession>
<dbReference type="EC" id="2.1.1.64" evidence="5"/>
<dbReference type="InterPro" id="IPR041698">
    <property type="entry name" value="Methyltransf_25"/>
</dbReference>
<dbReference type="GO" id="GO:0032259">
    <property type="term" value="P:methylation"/>
    <property type="evidence" value="ECO:0007669"/>
    <property type="project" value="UniProtKB-KW"/>
</dbReference>
<name>A0ABW6SIL6_9ACTN</name>
<evidence type="ECO:0000259" key="4">
    <source>
        <dbReference type="Pfam" id="PF13649"/>
    </source>
</evidence>
<dbReference type="PANTHER" id="PTHR43464:SF19">
    <property type="entry name" value="UBIQUINONE BIOSYNTHESIS O-METHYLTRANSFERASE, MITOCHONDRIAL"/>
    <property type="match status" value="1"/>
</dbReference>
<feature type="domain" description="Methyltransferase" evidence="4">
    <location>
        <begin position="47"/>
        <end position="143"/>
    </location>
</feature>
<dbReference type="RefSeq" id="WP_387408003.1">
    <property type="nucleotide sequence ID" value="NZ_JBIASD010000001.1"/>
</dbReference>
<keyword evidence="3" id="KW-0949">S-adenosyl-L-methionine</keyword>
<keyword evidence="2 5" id="KW-0808">Transferase</keyword>
<evidence type="ECO:0000256" key="2">
    <source>
        <dbReference type="ARBA" id="ARBA00022679"/>
    </source>
</evidence>
<dbReference type="EC" id="2.1.1.222" evidence="5"/>
<evidence type="ECO:0000313" key="6">
    <source>
        <dbReference type="Proteomes" id="UP001602013"/>
    </source>
</evidence>
<evidence type="ECO:0000256" key="3">
    <source>
        <dbReference type="ARBA" id="ARBA00022691"/>
    </source>
</evidence>
<comment type="caution">
    <text evidence="5">The sequence shown here is derived from an EMBL/GenBank/DDBJ whole genome shotgun (WGS) entry which is preliminary data.</text>
</comment>